<keyword evidence="14" id="KW-1185">Reference proteome</keyword>
<dbReference type="NCBIfam" id="TIGR01196">
    <property type="entry name" value="edd"/>
    <property type="match status" value="1"/>
</dbReference>
<dbReference type="InterPro" id="IPR037237">
    <property type="entry name" value="IlvD/EDD_N"/>
</dbReference>
<evidence type="ECO:0000259" key="12">
    <source>
        <dbReference type="Pfam" id="PF24877"/>
    </source>
</evidence>
<evidence type="ECO:0000256" key="2">
    <source>
        <dbReference type="ARBA" id="ARBA00022485"/>
    </source>
</evidence>
<gene>
    <name evidence="9" type="primary">edd</name>
    <name evidence="13" type="ORF">S2091_0493</name>
</gene>
<evidence type="ECO:0000256" key="7">
    <source>
        <dbReference type="ARBA" id="ARBA00023239"/>
    </source>
</evidence>
<keyword evidence="8 9" id="KW-0119">Carbohydrate metabolism</keyword>
<comment type="similarity">
    <text evidence="1 9">Belongs to the IlvD/Edd family.</text>
</comment>
<dbReference type="InterPro" id="IPR056740">
    <property type="entry name" value="ILV_EDD_C"/>
</dbReference>
<keyword evidence="5 9" id="KW-0411">Iron-sulfur</keyword>
<dbReference type="EMBL" id="PUGF01000002">
    <property type="protein sequence ID" value="PRC94490.1"/>
    <property type="molecule type" value="Genomic_DNA"/>
</dbReference>
<dbReference type="PROSITE" id="PS00886">
    <property type="entry name" value="ILVD_EDD_1"/>
    <property type="match status" value="1"/>
</dbReference>
<dbReference type="InterPro" id="IPR000581">
    <property type="entry name" value="ILV_EDD_N"/>
</dbReference>
<proteinExistence type="inferred from homology"/>
<dbReference type="RefSeq" id="WP_105530219.1">
    <property type="nucleotide sequence ID" value="NZ_PUGF01000002.1"/>
</dbReference>
<keyword evidence="2 9" id="KW-0004">4Fe-4S</keyword>
<dbReference type="UniPathway" id="UPA00226"/>
<dbReference type="SUPFAM" id="SSF52016">
    <property type="entry name" value="LeuD/IlvD-like"/>
    <property type="match status" value="1"/>
</dbReference>
<evidence type="ECO:0000313" key="13">
    <source>
        <dbReference type="EMBL" id="PRC94490.1"/>
    </source>
</evidence>
<evidence type="ECO:0000313" key="14">
    <source>
        <dbReference type="Proteomes" id="UP000237839"/>
    </source>
</evidence>
<dbReference type="GO" id="GO:0019521">
    <property type="term" value="P:D-gluconate metabolic process"/>
    <property type="evidence" value="ECO:0007669"/>
    <property type="project" value="UniProtKB-KW"/>
</dbReference>
<reference evidence="13 14" key="1">
    <citation type="submission" date="2018-02" db="EMBL/GenBank/DDBJ databases">
        <title>Solimicrobium silvestre gen. nov., sp. nov., isolated from alpine forest soil.</title>
        <authorList>
            <person name="Margesin R."/>
            <person name="Albuquerque L."/>
            <person name="Zhang D.-C."/>
            <person name="Froufe H.J.C."/>
            <person name="Severino R."/>
            <person name="Roxo I."/>
            <person name="Egas C."/>
            <person name="Da Costa M.S."/>
        </authorList>
    </citation>
    <scope>NUCLEOTIDE SEQUENCE [LARGE SCALE GENOMIC DNA]</scope>
    <source>
        <strain evidence="13 14">S20-91</strain>
    </source>
</reference>
<evidence type="ECO:0000256" key="8">
    <source>
        <dbReference type="ARBA" id="ARBA00023277"/>
    </source>
</evidence>
<sequence>MTAITPSALTPIHPVIEQVTERIRVRSLTLRTAYLARIEQFRGRPPRRAQLSCANQAHANAAAESRAKIWLNQAQKPNIGIVTAYNDMLSAHQPYASYPDQIKAAALRFGATAQVAGGVPAMCDGVTQGRPGMELSLFSRDVIAQATAVALSHDAFDAALCLGICDKIVPGLLIGALAFGHLPTIFIPAGPMGSGLSNKDKAAVRERFAQGKATKEELLAAESAAYHSAGTCTFYGTANSNQMLLEAMGLHLPGAAFIHPGTALRHALTDAAVEQVIQLTEQGNHYTPIGHVVNEKSIVNAIIALLATGGSTNHTMHWIAVARAAGILIDWQDFDELSAVIPLLTRIYPNGSADVNEFEDAGGPVFVIRELLAAGLMHGDVQTVFGTTGLYAHTRQPELQNEVLSWRDLPEQSTNTGVVRKVSEPFAATGGLRLLQGNLGRAIIKASAVPAEAWTIRAPAKVFESQDALVSAFKAGQLNMDFVAVVIFQGPQANGMPELHHFTPVLGSLMSAGFKVALVTDGRMSGASGKVPAALHISPEAAQGGALARVQDGDMVELDVAEGRLHVDVPEAEFAARIPRVLRAAHLDDTVDFGRELFVNQRRFVTAPEHGASTLFKD</sequence>
<evidence type="ECO:0000256" key="1">
    <source>
        <dbReference type="ARBA" id="ARBA00006486"/>
    </source>
</evidence>
<keyword evidence="4 9" id="KW-0408">Iron</keyword>
<dbReference type="InterPro" id="IPR042096">
    <property type="entry name" value="Dihydro-acid_dehy_C"/>
</dbReference>
<accession>A0A2S9H3E8</accession>
<evidence type="ECO:0000256" key="6">
    <source>
        <dbReference type="ARBA" id="ARBA00023064"/>
    </source>
</evidence>
<dbReference type="PANTHER" id="PTHR43661">
    <property type="entry name" value="D-XYLONATE DEHYDRATASE"/>
    <property type="match status" value="1"/>
</dbReference>
<evidence type="ECO:0000256" key="10">
    <source>
        <dbReference type="NCBIfam" id="TIGR01196"/>
    </source>
</evidence>
<comment type="catalytic activity">
    <reaction evidence="9">
        <text>6-phospho-D-gluconate = 2-dehydro-3-deoxy-6-phospho-D-gluconate + H2O</text>
        <dbReference type="Rhea" id="RHEA:17277"/>
        <dbReference type="ChEBI" id="CHEBI:15377"/>
        <dbReference type="ChEBI" id="CHEBI:57569"/>
        <dbReference type="ChEBI" id="CHEBI:58759"/>
        <dbReference type="EC" id="4.2.1.12"/>
    </reaction>
</comment>
<evidence type="ECO:0000256" key="4">
    <source>
        <dbReference type="ARBA" id="ARBA00023004"/>
    </source>
</evidence>
<evidence type="ECO:0000259" key="11">
    <source>
        <dbReference type="Pfam" id="PF00920"/>
    </source>
</evidence>
<feature type="domain" description="Dihydroxy-acid/6-phosphogluconate dehydratase C-terminal" evidence="12">
    <location>
        <begin position="418"/>
        <end position="612"/>
    </location>
</feature>
<feature type="binding site" evidence="9">
    <location>
        <position position="232"/>
    </location>
    <ligand>
        <name>[4Fe-4S] cluster</name>
        <dbReference type="ChEBI" id="CHEBI:49883"/>
    </ligand>
</feature>
<comment type="caution">
    <text evidence="13">The sequence shown here is derived from an EMBL/GenBank/DDBJ whole genome shotgun (WGS) entry which is preliminary data.</text>
</comment>
<dbReference type="GO" id="GO:0046872">
    <property type="term" value="F:metal ion binding"/>
    <property type="evidence" value="ECO:0007669"/>
    <property type="project" value="UniProtKB-KW"/>
</dbReference>
<dbReference type="GO" id="GO:0005829">
    <property type="term" value="C:cytosol"/>
    <property type="evidence" value="ECO:0007669"/>
    <property type="project" value="TreeGrafter"/>
</dbReference>
<dbReference type="InterPro" id="IPR004786">
    <property type="entry name" value="6-phosphgluc_deHydtase"/>
</dbReference>
<dbReference type="FunFam" id="3.50.30.80:FF:000001">
    <property type="entry name" value="Dihydroxy-acid dehydratase"/>
    <property type="match status" value="1"/>
</dbReference>
<dbReference type="Gene3D" id="3.50.30.80">
    <property type="entry name" value="IlvD/EDD C-terminal domain-like"/>
    <property type="match status" value="1"/>
</dbReference>
<dbReference type="OrthoDB" id="9807077at2"/>
<dbReference type="AlphaFoldDB" id="A0A2S9H3E8"/>
<dbReference type="EC" id="4.2.1.12" evidence="9 10"/>
<keyword evidence="7 9" id="KW-0456">Lyase</keyword>
<dbReference type="SUPFAM" id="SSF143975">
    <property type="entry name" value="IlvD/EDD N-terminal domain-like"/>
    <property type="match status" value="1"/>
</dbReference>
<dbReference type="GO" id="GO:0051539">
    <property type="term" value="F:4 iron, 4 sulfur cluster binding"/>
    <property type="evidence" value="ECO:0007669"/>
    <property type="project" value="UniProtKB-UniRule"/>
</dbReference>
<evidence type="ECO:0000256" key="3">
    <source>
        <dbReference type="ARBA" id="ARBA00022723"/>
    </source>
</evidence>
<evidence type="ECO:0000256" key="5">
    <source>
        <dbReference type="ARBA" id="ARBA00023014"/>
    </source>
</evidence>
<dbReference type="InterPro" id="IPR020558">
    <property type="entry name" value="DiOHA_6PGluconate_deHydtase_CS"/>
</dbReference>
<dbReference type="PANTHER" id="PTHR43661:SF1">
    <property type="entry name" value="PHOSPHOGLUCONATE DEHYDRATASE"/>
    <property type="match status" value="1"/>
</dbReference>
<name>A0A2S9H3E8_9BURK</name>
<comment type="function">
    <text evidence="9">Catalyzes the dehydration of 6-phospho-D-gluconate to 2-dehydro-3-deoxy-6-phospho-D-gluconate.</text>
</comment>
<dbReference type="PROSITE" id="PS00887">
    <property type="entry name" value="ILVD_EDD_2"/>
    <property type="match status" value="1"/>
</dbReference>
<dbReference type="Proteomes" id="UP000237839">
    <property type="component" value="Unassembled WGS sequence"/>
</dbReference>
<protein>
    <recommendedName>
        <fullName evidence="9 10">Phosphogluconate dehydratase</fullName>
        <ecNumber evidence="9 10">4.2.1.12</ecNumber>
    </recommendedName>
</protein>
<keyword evidence="3 9" id="KW-0479">Metal-binding</keyword>
<dbReference type="HAMAP" id="MF_02094">
    <property type="entry name" value="Edd"/>
    <property type="match status" value="1"/>
</dbReference>
<feature type="binding site" evidence="9">
    <location>
        <position position="165"/>
    </location>
    <ligand>
        <name>[4Fe-4S] cluster</name>
        <dbReference type="ChEBI" id="CHEBI:49883"/>
    </ligand>
</feature>
<feature type="domain" description="Dihydroxy-acid/6-phosphogluconate dehydratase N-terminal" evidence="11">
    <location>
        <begin position="76"/>
        <end position="388"/>
    </location>
</feature>
<comment type="cofactor">
    <cofactor evidence="9">
        <name>[4Fe-4S] cluster</name>
        <dbReference type="ChEBI" id="CHEBI:49883"/>
    </cofactor>
    <text evidence="9">Binds 1 [4Fe-4S] cluster.</text>
</comment>
<dbReference type="Pfam" id="PF24877">
    <property type="entry name" value="ILV_EDD_C"/>
    <property type="match status" value="1"/>
</dbReference>
<dbReference type="Pfam" id="PF00920">
    <property type="entry name" value="ILVD_EDD_N"/>
    <property type="match status" value="1"/>
</dbReference>
<dbReference type="GO" id="GO:0009255">
    <property type="term" value="P:Entner-Doudoroff pathway through 6-phosphogluconate"/>
    <property type="evidence" value="ECO:0007669"/>
    <property type="project" value="UniProtKB-UniRule"/>
</dbReference>
<comment type="pathway">
    <text evidence="9">Carbohydrate metabolism; Entner-Doudoroff pathway.</text>
</comment>
<dbReference type="GO" id="GO:0004456">
    <property type="term" value="F:phosphogluconate dehydratase activity"/>
    <property type="evidence" value="ECO:0007669"/>
    <property type="project" value="UniProtKB-UniRule"/>
</dbReference>
<keyword evidence="6 9" id="KW-0311">Gluconate utilization</keyword>
<evidence type="ECO:0000256" key="9">
    <source>
        <dbReference type="HAMAP-Rule" id="MF_02094"/>
    </source>
</evidence>
<organism evidence="13 14">
    <name type="scientific">Solimicrobium silvestre</name>
    <dbReference type="NCBI Taxonomy" id="2099400"/>
    <lineage>
        <taxon>Bacteria</taxon>
        <taxon>Pseudomonadati</taxon>
        <taxon>Pseudomonadota</taxon>
        <taxon>Betaproteobacteria</taxon>
        <taxon>Burkholderiales</taxon>
        <taxon>Oxalobacteraceae</taxon>
        <taxon>Solimicrobium</taxon>
    </lineage>
</organism>